<reference evidence="1" key="1">
    <citation type="submission" date="2019-08" db="EMBL/GenBank/DDBJ databases">
        <authorList>
            <person name="Kucharzyk K."/>
            <person name="Murdoch R.W."/>
            <person name="Higgins S."/>
            <person name="Loffler F."/>
        </authorList>
    </citation>
    <scope>NUCLEOTIDE SEQUENCE</scope>
</reference>
<accession>A0A645GQ66</accession>
<sequence>MEEPPHLLQHAGYGLFNFSRAVVLPQRLADNPGQGLLKIGLRIDLRVLPFLGTHDLRPGLYLAEYGVSALARILCLTKSVTAMLKQRLAVPAMPRSQRKAHTARYLSVGFPHHVFARLQELAHAADRGGLRGNRRHKYQECISADAGNDITVPEYLAEEAGQFHQYRVAENVGILIVHAAKIVHIHQQHGGIFIFTHLVKVIVNTPLSRRLMI</sequence>
<proteinExistence type="predicted"/>
<protein>
    <submittedName>
        <fullName evidence="1">Uncharacterized protein</fullName>
    </submittedName>
</protein>
<dbReference type="EMBL" id="VSSQ01079535">
    <property type="protein sequence ID" value="MPN29027.1"/>
    <property type="molecule type" value="Genomic_DNA"/>
</dbReference>
<organism evidence="1">
    <name type="scientific">bioreactor metagenome</name>
    <dbReference type="NCBI Taxonomy" id="1076179"/>
    <lineage>
        <taxon>unclassified sequences</taxon>
        <taxon>metagenomes</taxon>
        <taxon>ecological metagenomes</taxon>
    </lineage>
</organism>
<dbReference type="AlphaFoldDB" id="A0A645GQ66"/>
<evidence type="ECO:0000313" key="1">
    <source>
        <dbReference type="EMBL" id="MPN29027.1"/>
    </source>
</evidence>
<name>A0A645GQ66_9ZZZZ</name>
<comment type="caution">
    <text evidence="1">The sequence shown here is derived from an EMBL/GenBank/DDBJ whole genome shotgun (WGS) entry which is preliminary data.</text>
</comment>
<gene>
    <name evidence="1" type="ORF">SDC9_176475</name>
</gene>